<dbReference type="Pfam" id="PF00144">
    <property type="entry name" value="Beta-lactamase"/>
    <property type="match status" value="1"/>
</dbReference>
<dbReference type="InterPro" id="IPR012338">
    <property type="entry name" value="Beta-lactam/transpept-like"/>
</dbReference>
<dbReference type="AlphaFoldDB" id="A0A918UED4"/>
<sequence>MQMRVHDDRGEWVGSAGVRKLGEAAEPPTNGQFWVGSSTKTFTATLVLQLVADHMIGLDAPVADHLPQLGLDERITVRMLLQHTSGLYNYTGELDSDGSFVPGLPAAGKEWVGKEWVDNRLHTYRPEELPPEPLPPGRRR</sequence>
<evidence type="ECO:0000313" key="2">
    <source>
        <dbReference type="EMBL" id="GGY97073.1"/>
    </source>
</evidence>
<dbReference type="PANTHER" id="PTHR46825:SF7">
    <property type="entry name" value="D-ALANYL-D-ALANINE CARBOXYPEPTIDASE"/>
    <property type="match status" value="1"/>
</dbReference>
<reference evidence="2" key="1">
    <citation type="journal article" date="2014" name="Int. J. Syst. Evol. Microbiol.">
        <title>Complete genome sequence of Corynebacterium casei LMG S-19264T (=DSM 44701T), isolated from a smear-ripened cheese.</title>
        <authorList>
            <consortium name="US DOE Joint Genome Institute (JGI-PGF)"/>
            <person name="Walter F."/>
            <person name="Albersmeier A."/>
            <person name="Kalinowski J."/>
            <person name="Ruckert C."/>
        </authorList>
    </citation>
    <scope>NUCLEOTIDE SEQUENCE</scope>
    <source>
        <strain evidence="2">JCM 4815</strain>
    </source>
</reference>
<dbReference type="EMBL" id="BMVW01000002">
    <property type="protein sequence ID" value="GGY97073.1"/>
    <property type="molecule type" value="Genomic_DNA"/>
</dbReference>
<proteinExistence type="predicted"/>
<accession>A0A918UED4</accession>
<dbReference type="Proteomes" id="UP000622166">
    <property type="component" value="Unassembled WGS sequence"/>
</dbReference>
<dbReference type="InterPro" id="IPR050491">
    <property type="entry name" value="AmpC-like"/>
</dbReference>
<dbReference type="SUPFAM" id="SSF56601">
    <property type="entry name" value="beta-lactamase/transpeptidase-like"/>
    <property type="match status" value="1"/>
</dbReference>
<gene>
    <name evidence="2" type="ORF">GCM10010365_14380</name>
</gene>
<evidence type="ECO:0000313" key="3">
    <source>
        <dbReference type="Proteomes" id="UP000622166"/>
    </source>
</evidence>
<reference evidence="2" key="2">
    <citation type="submission" date="2020-09" db="EMBL/GenBank/DDBJ databases">
        <authorList>
            <person name="Sun Q."/>
            <person name="Ohkuma M."/>
        </authorList>
    </citation>
    <scope>NUCLEOTIDE SEQUENCE</scope>
    <source>
        <strain evidence="2">JCM 4815</strain>
    </source>
</reference>
<protein>
    <recommendedName>
        <fullName evidence="1">Beta-lactamase-related domain-containing protein</fullName>
    </recommendedName>
</protein>
<feature type="domain" description="Beta-lactamase-related" evidence="1">
    <location>
        <begin position="9"/>
        <end position="96"/>
    </location>
</feature>
<dbReference type="InterPro" id="IPR001466">
    <property type="entry name" value="Beta-lactam-related"/>
</dbReference>
<comment type="caution">
    <text evidence="2">The sequence shown here is derived from an EMBL/GenBank/DDBJ whole genome shotgun (WGS) entry which is preliminary data.</text>
</comment>
<dbReference type="Gene3D" id="3.40.710.10">
    <property type="entry name" value="DD-peptidase/beta-lactamase superfamily"/>
    <property type="match status" value="1"/>
</dbReference>
<name>A0A918UED4_9ACTN</name>
<organism evidence="2 3">
    <name type="scientific">Streptomyces poonensis</name>
    <dbReference type="NCBI Taxonomy" id="68255"/>
    <lineage>
        <taxon>Bacteria</taxon>
        <taxon>Bacillati</taxon>
        <taxon>Actinomycetota</taxon>
        <taxon>Actinomycetes</taxon>
        <taxon>Kitasatosporales</taxon>
        <taxon>Streptomycetaceae</taxon>
        <taxon>Streptomyces</taxon>
    </lineage>
</organism>
<evidence type="ECO:0000259" key="1">
    <source>
        <dbReference type="Pfam" id="PF00144"/>
    </source>
</evidence>
<dbReference type="PANTHER" id="PTHR46825">
    <property type="entry name" value="D-ALANYL-D-ALANINE-CARBOXYPEPTIDASE/ENDOPEPTIDASE AMPH"/>
    <property type="match status" value="1"/>
</dbReference>
<keyword evidence="3" id="KW-1185">Reference proteome</keyword>